<dbReference type="InterPro" id="IPR029063">
    <property type="entry name" value="SAM-dependent_MTases_sf"/>
</dbReference>
<dbReference type="GO" id="GO:0046983">
    <property type="term" value="F:protein dimerization activity"/>
    <property type="evidence" value="ECO:0007669"/>
    <property type="project" value="InterPro"/>
</dbReference>
<protein>
    <submittedName>
        <fullName evidence="6">Caffeic acid O-methyltransferase-like protein</fullName>
    </submittedName>
</protein>
<dbReference type="Pfam" id="PF00891">
    <property type="entry name" value="Methyltransf_2"/>
    <property type="match status" value="1"/>
</dbReference>
<keyword evidence="1 6" id="KW-0489">Methyltransferase</keyword>
<dbReference type="PANTHER" id="PTHR11746">
    <property type="entry name" value="O-METHYLTRANSFERASE"/>
    <property type="match status" value="1"/>
</dbReference>
<name>M9T2E5_NARTA</name>
<sequence>MGSCNINDDEAFTYAAQLLSLSALPMTLAAAVELNLFDIITKAGPNAYLPVSEIVAKLPTENPQASEMFDRMLRLLAGFDVVTFKSVTMDETSGRMERRYGANNVTKYFCKDEGGDGCSLAPGSKLFHDHTTMEAWYNLKNAVLDGGDPFSKAHGMNIFEFAKANPRFNSLFNEGMKGYSCIIMKKVLDVSTAFDDLNVLVDVGGGTGGTLGAIIARHPHIKGINYDLPHVIREAPSFPGIEHIGGDMFKSIPSGDAILLKTLCCDWDDEHVLKLLKNCWKALPDNGKVIIIDDIFPMIVEEESTNSLEKFALLIDLITLVHVPSGKERTEEEFWKLAKSAGFSRFGRVGNCAVVTIMEFYK</sequence>
<reference evidence="6" key="1">
    <citation type="submission" date="2013-01" db="EMBL/GenBank/DDBJ databases">
        <authorList>
            <person name="He Y."/>
            <person name="Cai X."/>
            <person name="Chen X."/>
        </authorList>
    </citation>
    <scope>NUCLEOTIDE SEQUENCE</scope>
    <source>
        <tissue evidence="6">Perianth</tissue>
    </source>
</reference>
<dbReference type="FunFam" id="1.10.10.10:FF:000357">
    <property type="entry name" value="Caffeic acid 3-O-methyltransferase"/>
    <property type="match status" value="1"/>
</dbReference>
<evidence type="ECO:0000256" key="3">
    <source>
        <dbReference type="ARBA" id="ARBA00022691"/>
    </source>
</evidence>
<keyword evidence="2 6" id="KW-0808">Transferase</keyword>
<dbReference type="PROSITE" id="PS51683">
    <property type="entry name" value="SAM_OMT_II"/>
    <property type="match status" value="1"/>
</dbReference>
<dbReference type="Gene3D" id="1.10.10.10">
    <property type="entry name" value="Winged helix-like DNA-binding domain superfamily/Winged helix DNA-binding domain"/>
    <property type="match status" value="1"/>
</dbReference>
<dbReference type="InterPro" id="IPR012967">
    <property type="entry name" value="COMT_dimerisation"/>
</dbReference>
<evidence type="ECO:0000259" key="4">
    <source>
        <dbReference type="Pfam" id="PF00891"/>
    </source>
</evidence>
<dbReference type="Pfam" id="PF08100">
    <property type="entry name" value="Dimerisation"/>
    <property type="match status" value="1"/>
</dbReference>
<accession>M9T2E5</accession>
<evidence type="ECO:0000256" key="1">
    <source>
        <dbReference type="ARBA" id="ARBA00022603"/>
    </source>
</evidence>
<keyword evidence="3" id="KW-0949">S-adenosyl-L-methionine</keyword>
<dbReference type="SUPFAM" id="SSF53335">
    <property type="entry name" value="S-adenosyl-L-methionine-dependent methyltransferases"/>
    <property type="match status" value="1"/>
</dbReference>
<feature type="domain" description="O-methyltransferase dimerisation" evidence="5">
    <location>
        <begin position="17"/>
        <end position="111"/>
    </location>
</feature>
<evidence type="ECO:0000259" key="5">
    <source>
        <dbReference type="Pfam" id="PF08100"/>
    </source>
</evidence>
<dbReference type="InterPro" id="IPR036390">
    <property type="entry name" value="WH_DNA-bd_sf"/>
</dbReference>
<dbReference type="InterPro" id="IPR016461">
    <property type="entry name" value="COMT-like"/>
</dbReference>
<dbReference type="AlphaFoldDB" id="M9T2E5"/>
<dbReference type="InterPro" id="IPR001077">
    <property type="entry name" value="COMT_C"/>
</dbReference>
<organism evidence="6">
    <name type="scientific">Narcissus tazetta</name>
    <name type="common">Cream narcissus</name>
    <dbReference type="NCBI Taxonomy" id="54860"/>
    <lineage>
        <taxon>Eukaryota</taxon>
        <taxon>Viridiplantae</taxon>
        <taxon>Streptophyta</taxon>
        <taxon>Embryophyta</taxon>
        <taxon>Tracheophyta</taxon>
        <taxon>Spermatophyta</taxon>
        <taxon>Magnoliopsida</taxon>
        <taxon>Liliopsida</taxon>
        <taxon>Asparagales</taxon>
        <taxon>Amaryllidaceae</taxon>
        <taxon>Amaryllidoideae</taxon>
        <taxon>Narcissus</taxon>
    </lineage>
</organism>
<feature type="domain" description="O-methyltransferase C-terminal" evidence="4">
    <location>
        <begin position="136"/>
        <end position="344"/>
    </location>
</feature>
<dbReference type="EMBL" id="KC588942">
    <property type="protein sequence ID" value="AGI97942.1"/>
    <property type="molecule type" value="mRNA"/>
</dbReference>
<reference evidence="7" key="2">
    <citation type="submission" date="2013-02" db="EMBL/GenBank/DDBJ databases">
        <title>Cloning of caffeic acid O-methyltransferase-like gene from Narcissus tazetta L.cultivar Huanghua.</title>
        <authorList>
            <person name="He Y."/>
            <person name="Chen X."/>
        </authorList>
    </citation>
    <scope>NUCLEOTIDE SEQUENCE</scope>
    <source>
        <tissue evidence="7">Yellow perianth</tissue>
    </source>
</reference>
<proteinExistence type="evidence at transcript level"/>
<dbReference type="SUPFAM" id="SSF46785">
    <property type="entry name" value="Winged helix' DNA-binding domain"/>
    <property type="match status" value="1"/>
</dbReference>
<evidence type="ECO:0000313" key="7">
    <source>
        <dbReference type="EMBL" id="AGI97942.1"/>
    </source>
</evidence>
<dbReference type="PIRSF" id="PIRSF005739">
    <property type="entry name" value="O-mtase"/>
    <property type="match status" value="1"/>
</dbReference>
<evidence type="ECO:0000256" key="2">
    <source>
        <dbReference type="ARBA" id="ARBA00022679"/>
    </source>
</evidence>
<dbReference type="GO" id="GO:0008171">
    <property type="term" value="F:O-methyltransferase activity"/>
    <property type="evidence" value="ECO:0007669"/>
    <property type="project" value="InterPro"/>
</dbReference>
<evidence type="ECO:0000313" key="6">
    <source>
        <dbReference type="EMBL" id="AGI97939.1"/>
    </source>
</evidence>
<dbReference type="Gene3D" id="3.40.50.150">
    <property type="entry name" value="Vaccinia Virus protein VP39"/>
    <property type="match status" value="1"/>
</dbReference>
<dbReference type="InterPro" id="IPR036388">
    <property type="entry name" value="WH-like_DNA-bd_sf"/>
</dbReference>
<dbReference type="EMBL" id="KC455936">
    <property type="protein sequence ID" value="AGI97939.1"/>
    <property type="molecule type" value="mRNA"/>
</dbReference>
<dbReference type="GO" id="GO:0032259">
    <property type="term" value="P:methylation"/>
    <property type="evidence" value="ECO:0007669"/>
    <property type="project" value="UniProtKB-KW"/>
</dbReference>